<evidence type="ECO:0000256" key="6">
    <source>
        <dbReference type="ARBA" id="ARBA00023136"/>
    </source>
</evidence>
<accession>A0A1G7ELL7</accession>
<evidence type="ECO:0000259" key="9">
    <source>
        <dbReference type="Pfam" id="PF02563"/>
    </source>
</evidence>
<feature type="domain" description="Polysaccharide export protein N-terminal" evidence="9">
    <location>
        <begin position="423"/>
        <end position="525"/>
    </location>
</feature>
<dbReference type="GO" id="GO:0009103">
    <property type="term" value="P:lipopolysaccharide biosynthetic process"/>
    <property type="evidence" value="ECO:0007669"/>
    <property type="project" value="TreeGrafter"/>
</dbReference>
<evidence type="ECO:0000256" key="1">
    <source>
        <dbReference type="ARBA" id="ARBA00004651"/>
    </source>
</evidence>
<feature type="transmembrane region" description="Helical" evidence="8">
    <location>
        <begin position="317"/>
        <end position="341"/>
    </location>
</feature>
<dbReference type="GO" id="GO:0016780">
    <property type="term" value="F:phosphotransferase activity, for other substituted phosphate groups"/>
    <property type="evidence" value="ECO:0007669"/>
    <property type="project" value="InterPro"/>
</dbReference>
<evidence type="ECO:0000256" key="3">
    <source>
        <dbReference type="ARBA" id="ARBA00022679"/>
    </source>
</evidence>
<evidence type="ECO:0000256" key="2">
    <source>
        <dbReference type="ARBA" id="ARBA00022475"/>
    </source>
</evidence>
<evidence type="ECO:0000313" key="10">
    <source>
        <dbReference type="EMBL" id="SDE64534.1"/>
    </source>
</evidence>
<dbReference type="EMBL" id="FNAS01000016">
    <property type="protein sequence ID" value="SDE64534.1"/>
    <property type="molecule type" value="Genomic_DNA"/>
</dbReference>
<dbReference type="PANTHER" id="PTHR22926">
    <property type="entry name" value="PHOSPHO-N-ACETYLMURAMOYL-PENTAPEPTIDE-TRANSFERASE"/>
    <property type="match status" value="1"/>
</dbReference>
<proteinExistence type="predicted"/>
<feature type="transmembrane region" description="Helical" evidence="8">
    <location>
        <begin position="275"/>
        <end position="296"/>
    </location>
</feature>
<dbReference type="GO" id="GO:0044038">
    <property type="term" value="P:cell wall macromolecule biosynthetic process"/>
    <property type="evidence" value="ECO:0007669"/>
    <property type="project" value="TreeGrafter"/>
</dbReference>
<keyword evidence="7" id="KW-0460">Magnesium</keyword>
<dbReference type="Pfam" id="PF02563">
    <property type="entry name" value="Poly_export"/>
    <property type="match status" value="1"/>
</dbReference>
<dbReference type="PANTHER" id="PTHR22926:SF3">
    <property type="entry name" value="UNDECAPRENYL-PHOSPHATE ALPHA-N-ACETYLGLUCOSAMINYL 1-PHOSPHATE TRANSFERASE"/>
    <property type="match status" value="1"/>
</dbReference>
<feature type="transmembrane region" description="Helical" evidence="8">
    <location>
        <begin position="119"/>
        <end position="137"/>
    </location>
</feature>
<dbReference type="GO" id="GO:0005886">
    <property type="term" value="C:plasma membrane"/>
    <property type="evidence" value="ECO:0007669"/>
    <property type="project" value="UniProtKB-SubCell"/>
</dbReference>
<dbReference type="CDD" id="cd06853">
    <property type="entry name" value="GT_WecA_like"/>
    <property type="match status" value="1"/>
</dbReference>
<reference evidence="10 11" key="1">
    <citation type="submission" date="2016-10" db="EMBL/GenBank/DDBJ databases">
        <authorList>
            <person name="de Groot N.N."/>
        </authorList>
    </citation>
    <scope>NUCLEOTIDE SEQUENCE [LARGE SCALE GENOMIC DNA]</scope>
    <source>
        <strain evidence="10 11">DSM 24015</strain>
    </source>
</reference>
<name>A0A1G7ELL7_9FLAO</name>
<keyword evidence="2" id="KW-1003">Cell membrane</keyword>
<gene>
    <name evidence="10" type="ORF">SAMN05421544_11643</name>
</gene>
<sequence>MEYQNTIEFFFRDIGVPFFTLKVILGFIVPIILCNICIPTILKISKRKNLMDEPGIRSSHNRKIPNLGGIAIFYGISICVPLFAYQLFETYKFLFPALVILLYIGVMDDIVVTRALKKLIVQLIVATLIVVGSDVRIKSLFGLFGIHELNYVFSVLFSIVTFIIIINSFNLIDGIDGLSASFAIVCYIVYAISYYRLGSHNYPMVIFCIIIIGALVGFLRFNLSKGRKKIFMGDTGSLIIGFLLAFTSIYFINIFVVGKGTGDILTYHLSTAPVIAFSLLILPMIDTLNVIIIRILKKRSPFEADKNHIHHKWLKLGMSHINTTFCMVFYYLFIIFVAYKFRHIDINLLFILILSLGFLGAYIPDIIYWHKKRRRMKNTKILALLFLISLISKSCITTKEVRYLQPNEHLTLNEKGLIPYSYEEYKVTKNDIFRLNVITTPEGDAAQFYSAYNTSGVAGVGNVVSNRGGQSGTVNGGNASFYFDGIKVNEDGNIYVFGIGNIAAEGRKVSDIQKDIQEKVDENFLEGKSEVRLNLDGITYYILGDLETVGMAGEKKYYKQHLSIIEALAANGGLNRTVDKRNIILERHYPEGIKRVKLDLTREDIMNSPYYWVQNGDVILLNTREKSLYGFGKEPLQTLTTGVSLVTTALSIYLLISRF</sequence>
<feature type="transmembrane region" description="Helical" evidence="8">
    <location>
        <begin position="235"/>
        <end position="255"/>
    </location>
</feature>
<dbReference type="OrthoDB" id="9783652at2"/>
<dbReference type="GO" id="GO:0071555">
    <property type="term" value="P:cell wall organization"/>
    <property type="evidence" value="ECO:0007669"/>
    <property type="project" value="TreeGrafter"/>
</dbReference>
<comment type="subcellular location">
    <subcellularLocation>
        <location evidence="1">Cell membrane</location>
        <topology evidence="1">Multi-pass membrane protein</topology>
    </subcellularLocation>
</comment>
<keyword evidence="3 10" id="KW-0808">Transferase</keyword>
<dbReference type="Proteomes" id="UP000198517">
    <property type="component" value="Unassembled WGS sequence"/>
</dbReference>
<evidence type="ECO:0000256" key="4">
    <source>
        <dbReference type="ARBA" id="ARBA00022692"/>
    </source>
</evidence>
<protein>
    <submittedName>
        <fullName evidence="10">UDP-N-acetylmuramyl pentapeptide phosphotransferase/UDP-N-acetylglucosamine-1-phosphate transferase</fullName>
    </submittedName>
</protein>
<feature type="binding site" evidence="7">
    <location>
        <position position="170"/>
    </location>
    <ligand>
        <name>Mg(2+)</name>
        <dbReference type="ChEBI" id="CHEBI:18420"/>
    </ligand>
</feature>
<dbReference type="Gene3D" id="3.30.1950.10">
    <property type="entry name" value="wza like domain"/>
    <property type="match status" value="1"/>
</dbReference>
<keyword evidence="11" id="KW-1185">Reference proteome</keyword>
<dbReference type="InterPro" id="IPR003715">
    <property type="entry name" value="Poly_export_N"/>
</dbReference>
<feature type="transmembrane region" description="Helical" evidence="8">
    <location>
        <begin position="20"/>
        <end position="42"/>
    </location>
</feature>
<feature type="transmembrane region" description="Helical" evidence="8">
    <location>
        <begin position="202"/>
        <end position="223"/>
    </location>
</feature>
<comment type="cofactor">
    <cofactor evidence="7">
        <name>Mg(2+)</name>
        <dbReference type="ChEBI" id="CHEBI:18420"/>
    </cofactor>
</comment>
<keyword evidence="5 8" id="KW-1133">Transmembrane helix</keyword>
<dbReference type="InterPro" id="IPR018480">
    <property type="entry name" value="PNAcMuramoyl-5peptid_Trfase_CS"/>
</dbReference>
<feature type="transmembrane region" description="Helical" evidence="8">
    <location>
        <begin position="67"/>
        <end position="87"/>
    </location>
</feature>
<dbReference type="Pfam" id="PF00953">
    <property type="entry name" value="Glycos_transf_4"/>
    <property type="match status" value="1"/>
</dbReference>
<dbReference type="GO" id="GO:0046872">
    <property type="term" value="F:metal ion binding"/>
    <property type="evidence" value="ECO:0007669"/>
    <property type="project" value="UniProtKB-KW"/>
</dbReference>
<evidence type="ECO:0000256" key="7">
    <source>
        <dbReference type="PIRSR" id="PIRSR600715-1"/>
    </source>
</evidence>
<organism evidence="10 11">
    <name type="scientific">Riemerella columbipharyngis</name>
    <dbReference type="NCBI Taxonomy" id="1071918"/>
    <lineage>
        <taxon>Bacteria</taxon>
        <taxon>Pseudomonadati</taxon>
        <taxon>Bacteroidota</taxon>
        <taxon>Flavobacteriia</taxon>
        <taxon>Flavobacteriales</taxon>
        <taxon>Weeksellaceae</taxon>
        <taxon>Riemerella</taxon>
    </lineage>
</organism>
<dbReference type="InterPro" id="IPR000715">
    <property type="entry name" value="Glycosyl_transferase_4"/>
</dbReference>
<feature type="transmembrane region" description="Helical" evidence="8">
    <location>
        <begin position="93"/>
        <end position="112"/>
    </location>
</feature>
<evidence type="ECO:0000256" key="8">
    <source>
        <dbReference type="SAM" id="Phobius"/>
    </source>
</evidence>
<keyword evidence="6 8" id="KW-0472">Membrane</keyword>
<dbReference type="PROSITE" id="PS01348">
    <property type="entry name" value="MRAY_2"/>
    <property type="match status" value="1"/>
</dbReference>
<evidence type="ECO:0000256" key="5">
    <source>
        <dbReference type="ARBA" id="ARBA00022989"/>
    </source>
</evidence>
<keyword evidence="7" id="KW-0479">Metal-binding</keyword>
<feature type="transmembrane region" description="Helical" evidence="8">
    <location>
        <begin position="347"/>
        <end position="369"/>
    </location>
</feature>
<feature type="binding site" evidence="7">
    <location>
        <position position="234"/>
    </location>
    <ligand>
        <name>Mg(2+)</name>
        <dbReference type="ChEBI" id="CHEBI:18420"/>
    </ligand>
</feature>
<feature type="transmembrane region" description="Helical" evidence="8">
    <location>
        <begin position="149"/>
        <end position="166"/>
    </location>
</feature>
<evidence type="ECO:0000313" key="11">
    <source>
        <dbReference type="Proteomes" id="UP000198517"/>
    </source>
</evidence>
<feature type="transmembrane region" description="Helical" evidence="8">
    <location>
        <begin position="178"/>
        <end position="196"/>
    </location>
</feature>
<keyword evidence="4 8" id="KW-0812">Transmembrane</keyword>
<dbReference type="STRING" id="1071918.SAMN05421544_11643"/>
<dbReference type="AlphaFoldDB" id="A0A1G7ELL7"/>